<feature type="transmembrane region" description="Helical" evidence="1">
    <location>
        <begin position="212"/>
        <end position="241"/>
    </location>
</feature>
<feature type="transmembrane region" description="Helical" evidence="1">
    <location>
        <begin position="148"/>
        <end position="168"/>
    </location>
</feature>
<feature type="transmembrane region" description="Helical" evidence="1">
    <location>
        <begin position="253"/>
        <end position="272"/>
    </location>
</feature>
<dbReference type="Proteomes" id="UP001254165">
    <property type="component" value="Unassembled WGS sequence"/>
</dbReference>
<protein>
    <submittedName>
        <fullName evidence="3">Histidine kinase N-terminal 7TM domain-containing protein</fullName>
    </submittedName>
</protein>
<keyword evidence="1" id="KW-1133">Transmembrane helix</keyword>
<dbReference type="RefSeq" id="WP_315625777.1">
    <property type="nucleotide sequence ID" value="NZ_JAUHMF010000002.1"/>
</dbReference>
<feature type="transmembrane region" description="Helical" evidence="1">
    <location>
        <begin position="40"/>
        <end position="60"/>
    </location>
</feature>
<comment type="caution">
    <text evidence="3">The sequence shown here is derived from an EMBL/GenBank/DDBJ whole genome shotgun (WGS) entry which is preliminary data.</text>
</comment>
<feature type="domain" description="Histidine kinase N-terminal 7TM region" evidence="2">
    <location>
        <begin position="17"/>
        <end position="212"/>
    </location>
</feature>
<evidence type="ECO:0000313" key="3">
    <source>
        <dbReference type="EMBL" id="MDT8899095.1"/>
    </source>
</evidence>
<dbReference type="GO" id="GO:0016301">
    <property type="term" value="F:kinase activity"/>
    <property type="evidence" value="ECO:0007669"/>
    <property type="project" value="UniProtKB-KW"/>
</dbReference>
<evidence type="ECO:0000313" key="4">
    <source>
        <dbReference type="Proteomes" id="UP001254165"/>
    </source>
</evidence>
<organism evidence="3 4">
    <name type="scientific">Thermanaerothrix solaris</name>
    <dbReference type="NCBI Taxonomy" id="3058434"/>
    <lineage>
        <taxon>Bacteria</taxon>
        <taxon>Bacillati</taxon>
        <taxon>Chloroflexota</taxon>
        <taxon>Anaerolineae</taxon>
        <taxon>Anaerolineales</taxon>
        <taxon>Anaerolineaceae</taxon>
        <taxon>Thermanaerothrix</taxon>
    </lineage>
</organism>
<keyword evidence="4" id="KW-1185">Reference proteome</keyword>
<feature type="transmembrane region" description="Helical" evidence="1">
    <location>
        <begin position="180"/>
        <end position="200"/>
    </location>
</feature>
<evidence type="ECO:0000259" key="2">
    <source>
        <dbReference type="Pfam" id="PF16927"/>
    </source>
</evidence>
<reference evidence="3 4" key="1">
    <citation type="submission" date="2023-07" db="EMBL/GenBank/DDBJ databases">
        <title>Novel species of Thermanaerothrix with wide hydrolytic capabilities.</title>
        <authorList>
            <person name="Zayulina K.S."/>
            <person name="Podosokorskaya O.A."/>
            <person name="Elcheninov A.G."/>
        </authorList>
    </citation>
    <scope>NUCLEOTIDE SEQUENCE [LARGE SCALE GENOMIC DNA]</scope>
    <source>
        <strain evidence="3 4">4228-RoL</strain>
    </source>
</reference>
<dbReference type="SUPFAM" id="SSF55781">
    <property type="entry name" value="GAF domain-like"/>
    <property type="match status" value="1"/>
</dbReference>
<proteinExistence type="predicted"/>
<feature type="transmembrane region" description="Helical" evidence="1">
    <location>
        <begin position="6"/>
        <end position="28"/>
    </location>
</feature>
<feature type="transmembrane region" description="Helical" evidence="1">
    <location>
        <begin position="66"/>
        <end position="85"/>
    </location>
</feature>
<keyword evidence="1" id="KW-0472">Membrane</keyword>
<feature type="transmembrane region" description="Helical" evidence="1">
    <location>
        <begin position="105"/>
        <end position="128"/>
    </location>
</feature>
<dbReference type="Pfam" id="PF16927">
    <property type="entry name" value="HisKA_7TM"/>
    <property type="match status" value="1"/>
</dbReference>
<feature type="transmembrane region" description="Helical" evidence="1">
    <location>
        <begin position="284"/>
        <end position="308"/>
    </location>
</feature>
<sequence>MLTVLITLNQILVAGVAITAFALLLYALAFNLRDRVARSFALILVAVVIVYTAEALASVANQPVQQAFWLRTQWIGIILLPAAYLHFSDALLETTGKPSRGRRRFFVRLAYLISVVFLMLLPTPWLVGPLVQNGAPAPHLRPTPLTDLFTLCYALAMGISGYNLVRAFRRSTTSTGRRRMFYLLIGSIAPALGSFPYLLFGSALAARHVTLFWLFSVINTFLVGGLVVVMAYAVAFFGVGWPDRTVKSRLLKWILRGPVTASLTLAAVTIVRRTGEQFGTPYSALVPMTMVATILLSEYLITLFFPLLEQWLFDGKDKNDLELLRRLETRLLTRNDLRQFLEALLAAVCDRLQAPGAYVAALDAQGLELLVWVGKTGLENNHTNASLNQILAQNGGLSGRFRWGNDVLIPLMDEDAEGEPQILGVLGISNVDNLELDSEQEQALATLTARMVLALQDYRLQREVFESLRTLTSQTELIQRLRASGRYHQNAALQNVPPEPTDLAQWVREALSHYWGGPKLTQSPLLRLSIVQRAVEAYDGNVSNALRAVLKEAIERVRPEGERRFTAEWVLYNILELKFVQGKKVREVAARLAMSEADLYRKQKVAIEAVARALLEMEEQNQRQSQIPSTRG</sequence>
<accession>A0ABU3NRU7</accession>
<keyword evidence="1" id="KW-0812">Transmembrane</keyword>
<dbReference type="EMBL" id="JAUHMF010000002">
    <property type="protein sequence ID" value="MDT8899095.1"/>
    <property type="molecule type" value="Genomic_DNA"/>
</dbReference>
<name>A0ABU3NRU7_9CHLR</name>
<dbReference type="InterPro" id="IPR031621">
    <property type="entry name" value="HisKA_7TM"/>
</dbReference>
<gene>
    <name evidence="3" type="ORF">QYE77_12550</name>
</gene>
<keyword evidence="3" id="KW-0808">Transferase</keyword>
<keyword evidence="3" id="KW-0418">Kinase</keyword>
<evidence type="ECO:0000256" key="1">
    <source>
        <dbReference type="SAM" id="Phobius"/>
    </source>
</evidence>